<name>A0A382H2N5_9ZZZZ</name>
<organism evidence="1">
    <name type="scientific">marine metagenome</name>
    <dbReference type="NCBI Taxonomy" id="408172"/>
    <lineage>
        <taxon>unclassified sequences</taxon>
        <taxon>metagenomes</taxon>
        <taxon>ecological metagenomes</taxon>
    </lineage>
</organism>
<protein>
    <submittedName>
        <fullName evidence="1">Uncharacterized protein</fullName>
    </submittedName>
</protein>
<gene>
    <name evidence="1" type="ORF">METZ01_LOCUS233907</name>
</gene>
<reference evidence="1" key="1">
    <citation type="submission" date="2018-05" db="EMBL/GenBank/DDBJ databases">
        <authorList>
            <person name="Lanie J.A."/>
            <person name="Ng W.-L."/>
            <person name="Kazmierczak K.M."/>
            <person name="Andrzejewski T.M."/>
            <person name="Davidsen T.M."/>
            <person name="Wayne K.J."/>
            <person name="Tettelin H."/>
            <person name="Glass J.I."/>
            <person name="Rusch D."/>
            <person name="Podicherti R."/>
            <person name="Tsui H.-C.T."/>
            <person name="Winkler M.E."/>
        </authorList>
    </citation>
    <scope>NUCLEOTIDE SEQUENCE</scope>
</reference>
<evidence type="ECO:0000313" key="1">
    <source>
        <dbReference type="EMBL" id="SVB81053.1"/>
    </source>
</evidence>
<dbReference type="EMBL" id="UINC01058600">
    <property type="protein sequence ID" value="SVB81053.1"/>
    <property type="molecule type" value="Genomic_DNA"/>
</dbReference>
<dbReference type="AlphaFoldDB" id="A0A382H2N5"/>
<accession>A0A382H2N5</accession>
<sequence>MSDYQFTGKYVRVRMRRFFEGQHKHVFIGRVIAETSACLLLYARSFHFRKIVGLGSTPGKPVTESGGLSVERVAERAIPWASIEFVQVLEDTVNFEVPAVWGENGNVVLANKQNTLVTSSRDHGE</sequence>
<proteinExistence type="predicted"/>